<comment type="catalytic activity">
    <reaction evidence="7 9">
        <text>hydrogencarbonate + H(+) = CO2 + H2O</text>
        <dbReference type="Rhea" id="RHEA:10748"/>
        <dbReference type="ChEBI" id="CHEBI:15377"/>
        <dbReference type="ChEBI" id="CHEBI:15378"/>
        <dbReference type="ChEBI" id="CHEBI:16526"/>
        <dbReference type="ChEBI" id="CHEBI:17544"/>
        <dbReference type="EC" id="4.2.1.1"/>
    </reaction>
</comment>
<dbReference type="InterPro" id="IPR045066">
    <property type="entry name" value="Beta_CA_cladeB"/>
</dbReference>
<dbReference type="AlphaFoldDB" id="A0A9Q0F3U9"/>
<dbReference type="FunFam" id="3.40.1050.10:FF:000003">
    <property type="entry name" value="Carbonic anhydrase"/>
    <property type="match status" value="1"/>
</dbReference>
<evidence type="ECO:0000256" key="5">
    <source>
        <dbReference type="ARBA" id="ARBA00022833"/>
    </source>
</evidence>
<evidence type="ECO:0000256" key="4">
    <source>
        <dbReference type="ARBA" id="ARBA00022799"/>
    </source>
</evidence>
<keyword evidence="5 8" id="KW-0862">Zinc</keyword>
<evidence type="ECO:0000256" key="7">
    <source>
        <dbReference type="ARBA" id="ARBA00048348"/>
    </source>
</evidence>
<dbReference type="Gene3D" id="3.40.1050.10">
    <property type="entry name" value="Carbonic anhydrase"/>
    <property type="match status" value="1"/>
</dbReference>
<evidence type="ECO:0000256" key="9">
    <source>
        <dbReference type="RuleBase" id="RU003956"/>
    </source>
</evidence>
<reference evidence="10" key="2">
    <citation type="journal article" date="2023" name="Plants (Basel)">
        <title>Annotation of the Turnera subulata (Passifloraceae) Draft Genome Reveals the S-Locus Evolved after the Divergence of Turneroideae from Passifloroideae in a Stepwise Manner.</title>
        <authorList>
            <person name="Henning P.M."/>
            <person name="Roalson E.H."/>
            <person name="Mir W."/>
            <person name="McCubbin A.G."/>
            <person name="Shore J.S."/>
        </authorList>
    </citation>
    <scope>NUCLEOTIDE SEQUENCE</scope>
    <source>
        <strain evidence="10">F60SS</strain>
    </source>
</reference>
<dbReference type="Pfam" id="PF00484">
    <property type="entry name" value="Pro_CA"/>
    <property type="match status" value="1"/>
</dbReference>
<gene>
    <name evidence="10" type="ORF">Tsubulata_031580</name>
</gene>
<evidence type="ECO:0000256" key="3">
    <source>
        <dbReference type="ARBA" id="ARBA00012925"/>
    </source>
</evidence>
<comment type="similarity">
    <text evidence="2 9">Belongs to the beta-class carbonic anhydrase family.</text>
</comment>
<comment type="caution">
    <text evidence="10">The sequence shown here is derived from an EMBL/GenBank/DDBJ whole genome shotgun (WGS) entry which is preliminary data.</text>
</comment>
<reference evidence="10" key="1">
    <citation type="submission" date="2022-02" db="EMBL/GenBank/DDBJ databases">
        <authorList>
            <person name="Henning P.M."/>
            <person name="McCubbin A.G."/>
            <person name="Shore J.S."/>
        </authorList>
    </citation>
    <scope>NUCLEOTIDE SEQUENCE</scope>
    <source>
        <strain evidence="10">F60SS</strain>
        <tissue evidence="10">Leaves</tissue>
    </source>
</reference>
<evidence type="ECO:0000256" key="1">
    <source>
        <dbReference type="ARBA" id="ARBA00002904"/>
    </source>
</evidence>
<comment type="function">
    <text evidence="1 9">Reversible hydration of carbon dioxide.</text>
</comment>
<dbReference type="GO" id="GO:0004089">
    <property type="term" value="F:carbonate dehydratase activity"/>
    <property type="evidence" value="ECO:0007669"/>
    <property type="project" value="UniProtKB-UniRule"/>
</dbReference>
<evidence type="ECO:0000313" key="10">
    <source>
        <dbReference type="EMBL" id="KAJ4824501.1"/>
    </source>
</evidence>
<dbReference type="CDD" id="cd00884">
    <property type="entry name" value="beta_CA_cladeB"/>
    <property type="match status" value="1"/>
</dbReference>
<feature type="binding site" evidence="8">
    <location>
        <position position="89"/>
    </location>
    <ligand>
        <name>Zn(2+)</name>
        <dbReference type="ChEBI" id="CHEBI:29105"/>
    </ligand>
</feature>
<keyword evidence="8" id="KW-0479">Metal-binding</keyword>
<dbReference type="InterPro" id="IPR015892">
    <property type="entry name" value="Carbonic_anhydrase_CS"/>
</dbReference>
<dbReference type="PROSITE" id="PS00704">
    <property type="entry name" value="PROK_CO2_ANHYDRASE_1"/>
    <property type="match status" value="1"/>
</dbReference>
<dbReference type="SUPFAM" id="SSF53056">
    <property type="entry name" value="beta-carbonic anhydrase, cab"/>
    <property type="match status" value="1"/>
</dbReference>
<feature type="binding site" evidence="8">
    <location>
        <position position="152"/>
    </location>
    <ligand>
        <name>Zn(2+)</name>
        <dbReference type="ChEBI" id="CHEBI:29105"/>
    </ligand>
</feature>
<evidence type="ECO:0000256" key="8">
    <source>
        <dbReference type="PIRSR" id="PIRSR601765-1"/>
    </source>
</evidence>
<keyword evidence="6 9" id="KW-0456">Lyase</keyword>
<dbReference type="InterPro" id="IPR001765">
    <property type="entry name" value="Carbonic_anhydrase"/>
</dbReference>
<dbReference type="PROSITE" id="PS00705">
    <property type="entry name" value="PROK_CO2_ANHYDRASE_2"/>
    <property type="match status" value="1"/>
</dbReference>
<comment type="cofactor">
    <cofactor evidence="8">
        <name>Zn(2+)</name>
        <dbReference type="ChEBI" id="CHEBI:29105"/>
    </cofactor>
    <text evidence="8">Binds 1 zinc ion per subunit.</text>
</comment>
<dbReference type="InterPro" id="IPR036874">
    <property type="entry name" value="Carbonic_anhydrase_sf"/>
</dbReference>
<organism evidence="10 11">
    <name type="scientific">Turnera subulata</name>
    <dbReference type="NCBI Taxonomy" id="218843"/>
    <lineage>
        <taxon>Eukaryota</taxon>
        <taxon>Viridiplantae</taxon>
        <taxon>Streptophyta</taxon>
        <taxon>Embryophyta</taxon>
        <taxon>Tracheophyta</taxon>
        <taxon>Spermatophyta</taxon>
        <taxon>Magnoliopsida</taxon>
        <taxon>eudicotyledons</taxon>
        <taxon>Gunneridae</taxon>
        <taxon>Pentapetalae</taxon>
        <taxon>rosids</taxon>
        <taxon>fabids</taxon>
        <taxon>Malpighiales</taxon>
        <taxon>Passifloraceae</taxon>
        <taxon>Turnera</taxon>
    </lineage>
</organism>
<dbReference type="OrthoDB" id="10248475at2759"/>
<feature type="binding site" evidence="8">
    <location>
        <position position="149"/>
    </location>
    <ligand>
        <name>Zn(2+)</name>
        <dbReference type="ChEBI" id="CHEBI:29105"/>
    </ligand>
</feature>
<dbReference type="GO" id="GO:0015976">
    <property type="term" value="P:carbon utilization"/>
    <property type="evidence" value="ECO:0007669"/>
    <property type="project" value="InterPro"/>
</dbReference>
<dbReference type="SMART" id="SM00947">
    <property type="entry name" value="Pro_CA"/>
    <property type="match status" value="1"/>
</dbReference>
<name>A0A9Q0F3U9_9ROSI</name>
<evidence type="ECO:0000313" key="11">
    <source>
        <dbReference type="Proteomes" id="UP001141552"/>
    </source>
</evidence>
<dbReference type="EC" id="4.2.1.1" evidence="3 9"/>
<dbReference type="EMBL" id="JAKUCV010007171">
    <property type="protein sequence ID" value="KAJ4824501.1"/>
    <property type="molecule type" value="Genomic_DNA"/>
</dbReference>
<proteinExistence type="inferred from homology"/>
<evidence type="ECO:0000256" key="6">
    <source>
        <dbReference type="ARBA" id="ARBA00023239"/>
    </source>
</evidence>
<keyword evidence="11" id="KW-1185">Reference proteome</keyword>
<sequence>MAKNYAEAIEGLKKHSEKEELEATEAAKVEKITAGLQNVSCECHGEPFDPVQRIIEGFMHFKTEEFDKHRDFYDKLAKGQEPKFMVFSCSDSRVAPSYILDFKPGEAFAFRNIANLVPPFDQIKYTGVGAALEYAVNHLKVCYILVIGHSECGGIEGLMNLPEDGTTTTDFVQQWVKIGWPAREKVLRENGDLCFKEQCKLCEREAVNVSLANLLTYPFVRDGLANKTLGLMGGHYDFVNGAFELWLLEHNLSPTIHIPPCI</sequence>
<dbReference type="PANTHER" id="PTHR11002:SF45">
    <property type="entry name" value="CARBONIC ANHYDRASE"/>
    <property type="match status" value="1"/>
</dbReference>
<dbReference type="GO" id="GO:0008270">
    <property type="term" value="F:zinc ion binding"/>
    <property type="evidence" value="ECO:0007669"/>
    <property type="project" value="UniProtKB-UniRule"/>
</dbReference>
<dbReference type="Proteomes" id="UP001141552">
    <property type="component" value="Unassembled WGS sequence"/>
</dbReference>
<evidence type="ECO:0000256" key="2">
    <source>
        <dbReference type="ARBA" id="ARBA00006217"/>
    </source>
</evidence>
<keyword evidence="4" id="KW-0702">S-nitrosylation</keyword>
<feature type="binding site" evidence="8">
    <location>
        <position position="91"/>
    </location>
    <ligand>
        <name>Zn(2+)</name>
        <dbReference type="ChEBI" id="CHEBI:29105"/>
    </ligand>
</feature>
<accession>A0A9Q0F3U9</accession>
<dbReference type="PANTHER" id="PTHR11002">
    <property type="entry name" value="CARBONIC ANHYDRASE"/>
    <property type="match status" value="1"/>
</dbReference>
<protein>
    <recommendedName>
        <fullName evidence="3 9">Carbonic anhydrase</fullName>
        <ecNumber evidence="3 9">4.2.1.1</ecNumber>
    </recommendedName>
    <alternativeName>
        <fullName evidence="9">Carbonate dehydratase</fullName>
    </alternativeName>
</protein>